<protein>
    <submittedName>
        <fullName evidence="1">Uncharacterized protein</fullName>
    </submittedName>
</protein>
<gene>
    <name evidence="1" type="ORF">METZ01_LOCUS320560</name>
</gene>
<evidence type="ECO:0000313" key="1">
    <source>
        <dbReference type="EMBL" id="SVC67706.1"/>
    </source>
</evidence>
<name>A0A382P323_9ZZZZ</name>
<organism evidence="1">
    <name type="scientific">marine metagenome</name>
    <dbReference type="NCBI Taxonomy" id="408172"/>
    <lineage>
        <taxon>unclassified sequences</taxon>
        <taxon>metagenomes</taxon>
        <taxon>ecological metagenomes</taxon>
    </lineage>
</organism>
<sequence length="27" mass="3178">MFSETINVNFLNKIYIILELHTSIPAR</sequence>
<dbReference type="AlphaFoldDB" id="A0A382P323"/>
<reference evidence="1" key="1">
    <citation type="submission" date="2018-05" db="EMBL/GenBank/DDBJ databases">
        <authorList>
            <person name="Lanie J.A."/>
            <person name="Ng W.-L."/>
            <person name="Kazmierczak K.M."/>
            <person name="Andrzejewski T.M."/>
            <person name="Davidsen T.M."/>
            <person name="Wayne K.J."/>
            <person name="Tettelin H."/>
            <person name="Glass J.I."/>
            <person name="Rusch D."/>
            <person name="Podicherti R."/>
            <person name="Tsui H.-C.T."/>
            <person name="Winkler M.E."/>
        </authorList>
    </citation>
    <scope>NUCLEOTIDE SEQUENCE</scope>
</reference>
<proteinExistence type="predicted"/>
<accession>A0A382P323</accession>
<dbReference type="EMBL" id="UINC01104510">
    <property type="protein sequence ID" value="SVC67706.1"/>
    <property type="molecule type" value="Genomic_DNA"/>
</dbReference>